<feature type="region of interest" description="Disordered" evidence="1">
    <location>
        <begin position="69"/>
        <end position="93"/>
    </location>
</feature>
<gene>
    <name evidence="2" type="ORF">TKK_003704</name>
</gene>
<keyword evidence="3" id="KW-1185">Reference proteome</keyword>
<name>A0ABD2XDX0_9HYME</name>
<evidence type="ECO:0000256" key="1">
    <source>
        <dbReference type="SAM" id="MobiDB-lite"/>
    </source>
</evidence>
<feature type="compositionally biased region" description="Basic and acidic residues" evidence="1">
    <location>
        <begin position="69"/>
        <end position="79"/>
    </location>
</feature>
<dbReference type="AlphaFoldDB" id="A0ABD2XDX0"/>
<evidence type="ECO:0000313" key="3">
    <source>
        <dbReference type="Proteomes" id="UP001627154"/>
    </source>
</evidence>
<comment type="caution">
    <text evidence="2">The sequence shown here is derived from an EMBL/GenBank/DDBJ whole genome shotgun (WGS) entry which is preliminary data.</text>
</comment>
<evidence type="ECO:0000313" key="2">
    <source>
        <dbReference type="EMBL" id="KAL3403419.1"/>
    </source>
</evidence>
<protein>
    <submittedName>
        <fullName evidence="2">Uncharacterized protein</fullName>
    </submittedName>
</protein>
<reference evidence="2 3" key="1">
    <citation type="journal article" date="2024" name="bioRxiv">
        <title>A reference genome for Trichogramma kaykai: A tiny desert-dwelling parasitoid wasp with competing sex-ratio distorters.</title>
        <authorList>
            <person name="Culotta J."/>
            <person name="Lindsey A.R."/>
        </authorList>
    </citation>
    <scope>NUCLEOTIDE SEQUENCE [LARGE SCALE GENOMIC DNA]</scope>
    <source>
        <strain evidence="2 3">KSX58</strain>
    </source>
</reference>
<dbReference type="Proteomes" id="UP001627154">
    <property type="component" value="Unassembled WGS sequence"/>
</dbReference>
<accession>A0ABD2XDX0</accession>
<organism evidence="2 3">
    <name type="scientific">Trichogramma kaykai</name>
    <dbReference type="NCBI Taxonomy" id="54128"/>
    <lineage>
        <taxon>Eukaryota</taxon>
        <taxon>Metazoa</taxon>
        <taxon>Ecdysozoa</taxon>
        <taxon>Arthropoda</taxon>
        <taxon>Hexapoda</taxon>
        <taxon>Insecta</taxon>
        <taxon>Pterygota</taxon>
        <taxon>Neoptera</taxon>
        <taxon>Endopterygota</taxon>
        <taxon>Hymenoptera</taxon>
        <taxon>Apocrita</taxon>
        <taxon>Proctotrupomorpha</taxon>
        <taxon>Chalcidoidea</taxon>
        <taxon>Trichogrammatidae</taxon>
        <taxon>Trichogramma</taxon>
    </lineage>
</organism>
<sequence length="93" mass="10706">MCIILYEFKSINNDFGGRGIRKLVLFICKYSRNCVVHSVLQRSTPQSKTRCPSYFIRAPLYTSSIVEDHPASKNDDHLLRAGLSTKNKKLKRM</sequence>
<proteinExistence type="predicted"/>
<dbReference type="EMBL" id="JBJJXI010000030">
    <property type="protein sequence ID" value="KAL3403419.1"/>
    <property type="molecule type" value="Genomic_DNA"/>
</dbReference>